<gene>
    <name evidence="12" type="ORF">GH714_012167</name>
</gene>
<dbReference type="GO" id="GO:0042732">
    <property type="term" value="P:D-xylose metabolic process"/>
    <property type="evidence" value="ECO:0007669"/>
    <property type="project" value="InterPro"/>
</dbReference>
<evidence type="ECO:0000256" key="10">
    <source>
        <dbReference type="SAM" id="Phobius"/>
    </source>
</evidence>
<evidence type="ECO:0000259" key="11">
    <source>
        <dbReference type="Pfam" id="PF16363"/>
    </source>
</evidence>
<feature type="transmembrane region" description="Helical" evidence="10">
    <location>
        <begin position="51"/>
        <end position="71"/>
    </location>
</feature>
<comment type="pathway">
    <text evidence="2">Nucleotide-sugar biosynthesis; UDP-alpha-D-xylose biosynthesis; UDP-alpha-D-xylose from UDP-alpha-D-glucuronate: step 1/1.</text>
</comment>
<comment type="caution">
    <text evidence="12">The sequence shown here is derived from an EMBL/GenBank/DDBJ whole genome shotgun (WGS) entry which is preliminary data.</text>
</comment>
<dbReference type="AlphaFoldDB" id="A0A6A6KIK4"/>
<evidence type="ECO:0000256" key="6">
    <source>
        <dbReference type="ARBA" id="ARBA00023027"/>
    </source>
</evidence>
<dbReference type="Proteomes" id="UP000467840">
    <property type="component" value="Chromosome 8"/>
</dbReference>
<comment type="similarity">
    <text evidence="3">Belongs to the NAD(P)-dependent epimerase/dehydratase family. UDP-glucuronic acid decarboxylase subfamily.</text>
</comment>
<evidence type="ECO:0000256" key="4">
    <source>
        <dbReference type="ARBA" id="ARBA00012290"/>
    </source>
</evidence>
<dbReference type="EC" id="4.1.1.35" evidence="4"/>
<protein>
    <recommendedName>
        <fullName evidence="4">UDP-glucuronate decarboxylase</fullName>
        <ecNumber evidence="4">4.1.1.35</ecNumber>
    </recommendedName>
</protein>
<evidence type="ECO:0000256" key="9">
    <source>
        <dbReference type="SAM" id="MobiDB-lite"/>
    </source>
</evidence>
<keyword evidence="10" id="KW-1133">Transmembrane helix</keyword>
<comment type="function">
    <text evidence="8">Catalyzes the NAD-dependent decarboxylation of UDP-glucuronic acid to UDP-xylose. Necessary for the biosynthesis of the core tetrasaccharide in glycosaminoglycan biosynthesis.</text>
</comment>
<dbReference type="PANTHER" id="PTHR43078:SF22">
    <property type="entry name" value="UDP-GLUCURONIC ACID DECARBOXYLASE 1"/>
    <property type="match status" value="1"/>
</dbReference>
<keyword evidence="5" id="KW-0210">Decarboxylase</keyword>
<dbReference type="GO" id="GO:0048040">
    <property type="term" value="F:UDP-glucuronate decarboxylase activity"/>
    <property type="evidence" value="ECO:0007669"/>
    <property type="project" value="UniProtKB-EC"/>
</dbReference>
<evidence type="ECO:0000256" key="5">
    <source>
        <dbReference type="ARBA" id="ARBA00022793"/>
    </source>
</evidence>
<evidence type="ECO:0000256" key="1">
    <source>
        <dbReference type="ARBA" id="ARBA00001911"/>
    </source>
</evidence>
<evidence type="ECO:0000256" key="7">
    <source>
        <dbReference type="ARBA" id="ARBA00023239"/>
    </source>
</evidence>
<reference evidence="12 13" key="1">
    <citation type="journal article" date="2020" name="Mol. Plant">
        <title>The Chromosome-Based Rubber Tree Genome Provides New Insights into Spurge Genome Evolution and Rubber Biosynthesis.</title>
        <authorList>
            <person name="Liu J."/>
            <person name="Shi C."/>
            <person name="Shi C.C."/>
            <person name="Li W."/>
            <person name="Zhang Q.J."/>
            <person name="Zhang Y."/>
            <person name="Li K."/>
            <person name="Lu H.F."/>
            <person name="Shi C."/>
            <person name="Zhu S.T."/>
            <person name="Xiao Z.Y."/>
            <person name="Nan H."/>
            <person name="Yue Y."/>
            <person name="Zhu X.G."/>
            <person name="Wu Y."/>
            <person name="Hong X.N."/>
            <person name="Fan G.Y."/>
            <person name="Tong Y."/>
            <person name="Zhang D."/>
            <person name="Mao C.L."/>
            <person name="Liu Y.L."/>
            <person name="Hao S.J."/>
            <person name="Liu W.Q."/>
            <person name="Lv M.Q."/>
            <person name="Zhang H.B."/>
            <person name="Liu Y."/>
            <person name="Hu-Tang G.R."/>
            <person name="Wang J.P."/>
            <person name="Wang J.H."/>
            <person name="Sun Y.H."/>
            <person name="Ni S.B."/>
            <person name="Chen W.B."/>
            <person name="Zhang X.C."/>
            <person name="Jiao Y.N."/>
            <person name="Eichler E.E."/>
            <person name="Li G.H."/>
            <person name="Liu X."/>
            <person name="Gao L.Z."/>
        </authorList>
    </citation>
    <scope>NUCLEOTIDE SEQUENCE [LARGE SCALE GENOMIC DNA]</scope>
    <source>
        <strain evidence="13">cv. GT1</strain>
        <tissue evidence="12">Leaf</tissue>
    </source>
</reference>
<keyword evidence="7" id="KW-0456">Lyase</keyword>
<evidence type="ECO:0000313" key="13">
    <source>
        <dbReference type="Proteomes" id="UP000467840"/>
    </source>
</evidence>
<evidence type="ECO:0000256" key="2">
    <source>
        <dbReference type="ARBA" id="ARBA00005100"/>
    </source>
</evidence>
<dbReference type="GO" id="GO:0033320">
    <property type="term" value="P:UDP-D-xylose biosynthetic process"/>
    <property type="evidence" value="ECO:0007669"/>
    <property type="project" value="UniProtKB-UniPathway"/>
</dbReference>
<dbReference type="PANTHER" id="PTHR43078">
    <property type="entry name" value="UDP-GLUCURONIC ACID DECARBOXYLASE-RELATED"/>
    <property type="match status" value="1"/>
</dbReference>
<feature type="domain" description="NAD(P)-binding" evidence="11">
    <location>
        <begin position="174"/>
        <end position="286"/>
    </location>
</feature>
<keyword evidence="10" id="KW-0472">Membrane</keyword>
<evidence type="ECO:0000313" key="12">
    <source>
        <dbReference type="EMBL" id="KAF2288742.1"/>
    </source>
</evidence>
<dbReference type="EMBL" id="JAAGAX010000016">
    <property type="protein sequence ID" value="KAF2288742.1"/>
    <property type="molecule type" value="Genomic_DNA"/>
</dbReference>
<keyword evidence="13" id="KW-1185">Reference proteome</keyword>
<keyword evidence="6" id="KW-0520">NAD</keyword>
<feature type="region of interest" description="Disordered" evidence="9">
    <location>
        <begin position="77"/>
        <end position="98"/>
    </location>
</feature>
<dbReference type="SUPFAM" id="SSF51735">
    <property type="entry name" value="NAD(P)-binding Rossmann-fold domains"/>
    <property type="match status" value="1"/>
</dbReference>
<dbReference type="UniPathway" id="UPA00796">
    <property type="reaction ID" value="UER00771"/>
</dbReference>
<dbReference type="Gene3D" id="3.40.50.720">
    <property type="entry name" value="NAD(P)-binding Rossmann-like Domain"/>
    <property type="match status" value="2"/>
</dbReference>
<feature type="region of interest" description="Disordered" evidence="9">
    <location>
        <begin position="1"/>
        <end position="34"/>
    </location>
</feature>
<proteinExistence type="inferred from homology"/>
<evidence type="ECO:0000256" key="3">
    <source>
        <dbReference type="ARBA" id="ARBA00007505"/>
    </source>
</evidence>
<keyword evidence="10" id="KW-0812">Transmembrane</keyword>
<name>A0A6A6KIK4_HEVBR</name>
<dbReference type="InterPro" id="IPR016040">
    <property type="entry name" value="NAD(P)-bd_dom"/>
</dbReference>
<dbReference type="FunFam" id="3.40.50.720:FF:000044">
    <property type="entry name" value="UDP-glucuronic acid decarboxylase 1"/>
    <property type="match status" value="1"/>
</dbReference>
<dbReference type="InterPro" id="IPR044516">
    <property type="entry name" value="UXS-like"/>
</dbReference>
<dbReference type="GO" id="GO:0005737">
    <property type="term" value="C:cytoplasm"/>
    <property type="evidence" value="ECO:0007669"/>
    <property type="project" value="TreeGrafter"/>
</dbReference>
<sequence>MKQLHKLASGNHHRRDDEIPTSQSSPYSPKTLKHPRSLPRSINYLFREQRFLFILVGILIGSTFFILQPTLSRLGPSDPHSSPSLSFPRNSHHSSSNFFRKPSFSGRVPAGIGHRRLRIVVTGGAGFVGSHLVDKLISRGDEVIVIDNFFTGRKENLVHLFGNPRFELIRHDVTNVMGTLNMGLAKRVGARFLLTSTSEVYGDPLEHPQKETYWGNVNPIGERSCYDEGKRTAETLAMDYHRGAGVEVRIARIFNTYGPRMCLDDGRVVSNFVAQAIRKQPLTVYGCGLVALMEGEHVGPFNLGNPGEFTMLELAEVVKETIDSSATIEFRPNTADDPHKRKPDISKAKELLNWEPKISLRDGLPLMVNDFRNRILNEDEGKGL</sequence>
<accession>A0A6A6KIK4</accession>
<dbReference type="Pfam" id="PF16363">
    <property type="entry name" value="GDP_Man_Dehyd"/>
    <property type="match status" value="1"/>
</dbReference>
<comment type="cofactor">
    <cofactor evidence="1">
        <name>NAD(+)</name>
        <dbReference type="ChEBI" id="CHEBI:57540"/>
    </cofactor>
</comment>
<feature type="compositionally biased region" description="Polar residues" evidence="9">
    <location>
        <begin position="79"/>
        <end position="98"/>
    </location>
</feature>
<evidence type="ECO:0000256" key="8">
    <source>
        <dbReference type="ARBA" id="ARBA00025005"/>
    </source>
</evidence>
<organism evidence="12 13">
    <name type="scientific">Hevea brasiliensis</name>
    <name type="common">Para rubber tree</name>
    <name type="synonym">Siphonia brasiliensis</name>
    <dbReference type="NCBI Taxonomy" id="3981"/>
    <lineage>
        <taxon>Eukaryota</taxon>
        <taxon>Viridiplantae</taxon>
        <taxon>Streptophyta</taxon>
        <taxon>Embryophyta</taxon>
        <taxon>Tracheophyta</taxon>
        <taxon>Spermatophyta</taxon>
        <taxon>Magnoliopsida</taxon>
        <taxon>eudicotyledons</taxon>
        <taxon>Gunneridae</taxon>
        <taxon>Pentapetalae</taxon>
        <taxon>rosids</taxon>
        <taxon>fabids</taxon>
        <taxon>Malpighiales</taxon>
        <taxon>Euphorbiaceae</taxon>
        <taxon>Crotonoideae</taxon>
        <taxon>Micrandreae</taxon>
        <taxon>Hevea</taxon>
    </lineage>
</organism>
<dbReference type="GO" id="GO:0070403">
    <property type="term" value="F:NAD+ binding"/>
    <property type="evidence" value="ECO:0007669"/>
    <property type="project" value="InterPro"/>
</dbReference>
<dbReference type="InterPro" id="IPR036291">
    <property type="entry name" value="NAD(P)-bd_dom_sf"/>
</dbReference>